<dbReference type="InterPro" id="IPR011042">
    <property type="entry name" value="6-blade_b-propeller_TolB-like"/>
</dbReference>
<evidence type="ECO:0000313" key="3">
    <source>
        <dbReference type="EMBL" id="GAA3392193.1"/>
    </source>
</evidence>
<keyword evidence="4" id="KW-1185">Reference proteome</keyword>
<evidence type="ECO:0000256" key="1">
    <source>
        <dbReference type="SAM" id="SignalP"/>
    </source>
</evidence>
<dbReference type="Proteomes" id="UP001501676">
    <property type="component" value="Unassembled WGS sequence"/>
</dbReference>
<comment type="caution">
    <text evidence="3">The sequence shown here is derived from an EMBL/GenBank/DDBJ whole genome shotgun (WGS) entry which is preliminary data.</text>
</comment>
<feature type="signal peptide" evidence="1">
    <location>
        <begin position="1"/>
        <end position="22"/>
    </location>
</feature>
<keyword evidence="1" id="KW-0732">Signal</keyword>
<gene>
    <name evidence="3" type="ORF">GCM10020369_52980</name>
</gene>
<evidence type="ECO:0000259" key="2">
    <source>
        <dbReference type="PROSITE" id="PS51662"/>
    </source>
</evidence>
<sequence length="350" mass="37313">MRIAAGLMTVVAVAVVSSSVPAEPRGAAAQNTVATAGATVETEPVAHSGDAADDPAIWFDPADAARSMVIGADKKGALETYDLTGKRLQRIPDVYPNNVDVRDNVVVAADDDTDEGVLRIYLVDPKTRRLRSAATVPTTVTAHGLCMYRSPKTDKLYAFPNAVSGRVEQWELTVRGSRVTAKSVRLFNLGRAVEGCVADDASGALYIGEEKVGLWRYGAEPDAGRTRTLVDGAKPEREGHIQADVEGLAIAGDRLYASSQGSSDYTVYGRMDNKYLGRFRVANSGGVDGCQDTDGIEATSRPLGTAFPTGLFICQDGYNVQGSTVARQNFKFVPLDRVVLPIGTQPVPYP</sequence>
<name>A0ABP6T480_9ACTN</name>
<dbReference type="Gene3D" id="2.120.10.30">
    <property type="entry name" value="TolB, C-terminal domain"/>
    <property type="match status" value="1"/>
</dbReference>
<proteinExistence type="predicted"/>
<feature type="chain" id="PRO_5045595474" description="BPP domain-containing protein" evidence="1">
    <location>
        <begin position="23"/>
        <end position="350"/>
    </location>
</feature>
<organism evidence="3 4">
    <name type="scientific">Cryptosporangium minutisporangium</name>
    <dbReference type="NCBI Taxonomy" id="113569"/>
    <lineage>
        <taxon>Bacteria</taxon>
        <taxon>Bacillati</taxon>
        <taxon>Actinomycetota</taxon>
        <taxon>Actinomycetes</taxon>
        <taxon>Cryptosporangiales</taxon>
        <taxon>Cryptosporangiaceae</taxon>
        <taxon>Cryptosporangium</taxon>
    </lineage>
</organism>
<evidence type="ECO:0000313" key="4">
    <source>
        <dbReference type="Proteomes" id="UP001501676"/>
    </source>
</evidence>
<reference evidence="4" key="1">
    <citation type="journal article" date="2019" name="Int. J. Syst. Evol. Microbiol.">
        <title>The Global Catalogue of Microorganisms (GCM) 10K type strain sequencing project: providing services to taxonomists for standard genome sequencing and annotation.</title>
        <authorList>
            <consortium name="The Broad Institute Genomics Platform"/>
            <consortium name="The Broad Institute Genome Sequencing Center for Infectious Disease"/>
            <person name="Wu L."/>
            <person name="Ma J."/>
        </authorList>
    </citation>
    <scope>NUCLEOTIDE SEQUENCE [LARGE SCALE GENOMIC DNA]</scope>
    <source>
        <strain evidence="4">JCM 9458</strain>
    </source>
</reference>
<dbReference type="SUPFAM" id="SSF50956">
    <property type="entry name" value="Thermostable phytase (3-phytase)"/>
    <property type="match status" value="1"/>
</dbReference>
<dbReference type="PROSITE" id="PS51662">
    <property type="entry name" value="BP_PHYTASE"/>
    <property type="match status" value="1"/>
</dbReference>
<protein>
    <recommendedName>
        <fullName evidence="2">BPP domain-containing protein</fullName>
    </recommendedName>
</protein>
<dbReference type="EMBL" id="BAAAYN010000036">
    <property type="protein sequence ID" value="GAA3392193.1"/>
    <property type="molecule type" value="Genomic_DNA"/>
</dbReference>
<dbReference type="RefSeq" id="WP_345730922.1">
    <property type="nucleotide sequence ID" value="NZ_BAAAYN010000036.1"/>
</dbReference>
<accession>A0ABP6T480</accession>
<feature type="domain" description="BPP" evidence="2">
    <location>
        <begin position="26"/>
        <end position="342"/>
    </location>
</feature>
<dbReference type="InterPro" id="IPR003431">
    <property type="entry name" value="B-propeller_Phytase"/>
</dbReference>
<dbReference type="Pfam" id="PF02333">
    <property type="entry name" value="Phytase"/>
    <property type="match status" value="1"/>
</dbReference>